<feature type="non-terminal residue" evidence="1">
    <location>
        <position position="1"/>
    </location>
</feature>
<dbReference type="EMBL" id="AP015037">
    <property type="protein sequence ID" value="BAT85902.1"/>
    <property type="molecule type" value="Genomic_DNA"/>
</dbReference>
<sequence>TGYPCYVMYFFHSVKVNPNSCFLLFNGKFLDSPGWFGHLVTCHQFHIRPYYTKNFFRPLSLCSYQPSFQTSKNDPISGLYLPICMWIFHRGEILFGSKIPT</sequence>
<accession>A0A0S3RZ92</accession>
<keyword evidence="2" id="KW-1185">Reference proteome</keyword>
<organism evidence="1 2">
    <name type="scientific">Vigna angularis var. angularis</name>
    <dbReference type="NCBI Taxonomy" id="157739"/>
    <lineage>
        <taxon>Eukaryota</taxon>
        <taxon>Viridiplantae</taxon>
        <taxon>Streptophyta</taxon>
        <taxon>Embryophyta</taxon>
        <taxon>Tracheophyta</taxon>
        <taxon>Spermatophyta</taxon>
        <taxon>Magnoliopsida</taxon>
        <taxon>eudicotyledons</taxon>
        <taxon>Gunneridae</taxon>
        <taxon>Pentapetalae</taxon>
        <taxon>rosids</taxon>
        <taxon>fabids</taxon>
        <taxon>Fabales</taxon>
        <taxon>Fabaceae</taxon>
        <taxon>Papilionoideae</taxon>
        <taxon>50 kb inversion clade</taxon>
        <taxon>NPAAA clade</taxon>
        <taxon>indigoferoid/millettioid clade</taxon>
        <taxon>Phaseoleae</taxon>
        <taxon>Vigna</taxon>
    </lineage>
</organism>
<proteinExistence type="predicted"/>
<name>A0A0S3RZ92_PHAAN</name>
<evidence type="ECO:0000313" key="1">
    <source>
        <dbReference type="EMBL" id="BAT85902.1"/>
    </source>
</evidence>
<evidence type="ECO:0000313" key="2">
    <source>
        <dbReference type="Proteomes" id="UP000291084"/>
    </source>
</evidence>
<gene>
    <name evidence="1" type="primary">Vigan.04G350100</name>
    <name evidence="1" type="ORF">VIGAN_04350100</name>
</gene>
<dbReference type="AlphaFoldDB" id="A0A0S3RZ92"/>
<dbReference type="Proteomes" id="UP000291084">
    <property type="component" value="Chromosome 4"/>
</dbReference>
<reference evidence="1 2" key="1">
    <citation type="journal article" date="2015" name="Sci. Rep.">
        <title>The power of single molecule real-time sequencing technology in the de novo assembly of a eukaryotic genome.</title>
        <authorList>
            <person name="Sakai H."/>
            <person name="Naito K."/>
            <person name="Ogiso-Tanaka E."/>
            <person name="Takahashi Y."/>
            <person name="Iseki K."/>
            <person name="Muto C."/>
            <person name="Satou K."/>
            <person name="Teruya K."/>
            <person name="Shiroma A."/>
            <person name="Shimoji M."/>
            <person name="Hirano T."/>
            <person name="Itoh T."/>
            <person name="Kaga A."/>
            <person name="Tomooka N."/>
        </authorList>
    </citation>
    <scope>NUCLEOTIDE SEQUENCE [LARGE SCALE GENOMIC DNA]</scope>
    <source>
        <strain evidence="2">cv. Shumari</strain>
    </source>
</reference>
<protein>
    <submittedName>
        <fullName evidence="1">Uncharacterized protein</fullName>
    </submittedName>
</protein>